<sequence>MKIEDKHNLINILERYSDMLFDRYYITNPPTIKKYDKISRGYGSNKSKESQSINFVFNTTQPSEDEVKSFIKVFVDMEMT</sequence>
<reference evidence="1" key="1">
    <citation type="submission" date="2018-05" db="EMBL/GenBank/DDBJ databases">
        <authorList>
            <person name="Lanie J.A."/>
            <person name="Ng W.-L."/>
            <person name="Kazmierczak K.M."/>
            <person name="Andrzejewski T.M."/>
            <person name="Davidsen T.M."/>
            <person name="Wayne K.J."/>
            <person name="Tettelin H."/>
            <person name="Glass J.I."/>
            <person name="Rusch D."/>
            <person name="Podicherti R."/>
            <person name="Tsui H.-C.T."/>
            <person name="Winkler M.E."/>
        </authorList>
    </citation>
    <scope>NUCLEOTIDE SEQUENCE</scope>
</reference>
<gene>
    <name evidence="1" type="ORF">METZ01_LOCUS443109</name>
</gene>
<proteinExistence type="predicted"/>
<name>A0A382Z5A0_9ZZZZ</name>
<protein>
    <submittedName>
        <fullName evidence="1">Uncharacterized protein</fullName>
    </submittedName>
</protein>
<evidence type="ECO:0000313" key="1">
    <source>
        <dbReference type="EMBL" id="SVD90255.1"/>
    </source>
</evidence>
<organism evidence="1">
    <name type="scientific">marine metagenome</name>
    <dbReference type="NCBI Taxonomy" id="408172"/>
    <lineage>
        <taxon>unclassified sequences</taxon>
        <taxon>metagenomes</taxon>
        <taxon>ecological metagenomes</taxon>
    </lineage>
</organism>
<accession>A0A382Z5A0</accession>
<dbReference type="EMBL" id="UINC01180855">
    <property type="protein sequence ID" value="SVD90255.1"/>
    <property type="molecule type" value="Genomic_DNA"/>
</dbReference>
<dbReference type="AlphaFoldDB" id="A0A382Z5A0"/>